<sequence>MIQHATFWDKAAPKYARSPIADQAAYEYTLGRTRSYLTPKDRVLELGCGTGSTAILLAPNVKQITAIDLSLGMLAIARQKAASAGVKNVSFEVGADVPKQGQYDVVMGYSLFHLVPDMEKRFTQINELLPKGGYFITKTTCLGQPGAGIGEALKSLAIRIAIPVMQLIGKAPYVRSFSVKELEHAVIAAGFEIVESGNHPKGPPPAHYIVARKV</sequence>
<proteinExistence type="predicted"/>
<organism evidence="2 3">
    <name type="scientific">Pseudosulfitobacter pseudonitzschiae</name>
    <dbReference type="NCBI Taxonomy" id="1402135"/>
    <lineage>
        <taxon>Bacteria</taxon>
        <taxon>Pseudomonadati</taxon>
        <taxon>Pseudomonadota</taxon>
        <taxon>Alphaproteobacteria</taxon>
        <taxon>Rhodobacterales</taxon>
        <taxon>Roseobacteraceae</taxon>
        <taxon>Pseudosulfitobacter</taxon>
    </lineage>
</organism>
<evidence type="ECO:0000313" key="2">
    <source>
        <dbReference type="EMBL" id="ASM71546.1"/>
    </source>
</evidence>
<name>A0A221JXU4_9RHOB</name>
<dbReference type="Pfam" id="PF13847">
    <property type="entry name" value="Methyltransf_31"/>
    <property type="match status" value="1"/>
</dbReference>
<dbReference type="PANTHER" id="PTHR43861:SF1">
    <property type="entry name" value="TRANS-ACONITATE 2-METHYLTRANSFERASE"/>
    <property type="match status" value="1"/>
</dbReference>
<dbReference type="CDD" id="cd02440">
    <property type="entry name" value="AdoMet_MTases"/>
    <property type="match status" value="1"/>
</dbReference>
<evidence type="ECO:0000313" key="3">
    <source>
        <dbReference type="Proteomes" id="UP000199754"/>
    </source>
</evidence>
<evidence type="ECO:0000259" key="1">
    <source>
        <dbReference type="Pfam" id="PF13847"/>
    </source>
</evidence>
<dbReference type="PANTHER" id="PTHR43861">
    <property type="entry name" value="TRANS-ACONITATE 2-METHYLTRANSFERASE-RELATED"/>
    <property type="match status" value="1"/>
</dbReference>
<dbReference type="InterPro" id="IPR029063">
    <property type="entry name" value="SAM-dependent_MTases_sf"/>
</dbReference>
<keyword evidence="2" id="KW-0808">Transferase</keyword>
<dbReference type="EMBL" id="CP022415">
    <property type="protein sequence ID" value="ASM71546.1"/>
    <property type="molecule type" value="Genomic_DNA"/>
</dbReference>
<dbReference type="EC" id="2.1.1.-" evidence="2"/>
<dbReference type="Proteomes" id="UP000199754">
    <property type="component" value="Chromosome"/>
</dbReference>
<keyword evidence="3" id="KW-1185">Reference proteome</keyword>
<keyword evidence="2" id="KW-0489">Methyltransferase</keyword>
<dbReference type="InterPro" id="IPR025714">
    <property type="entry name" value="Methyltranfer_dom"/>
</dbReference>
<dbReference type="OrthoDB" id="5642573at2"/>
<protein>
    <submittedName>
        <fullName evidence="2">Putative methyltransferase YcgJ</fullName>
        <ecNumber evidence="2">2.1.1.-</ecNumber>
    </submittedName>
</protein>
<dbReference type="Gene3D" id="3.40.50.150">
    <property type="entry name" value="Vaccinia Virus protein VP39"/>
    <property type="match status" value="1"/>
</dbReference>
<reference evidence="2 3" key="1">
    <citation type="submission" date="2017-07" db="EMBL/GenBank/DDBJ databases">
        <title>Genome Sequence of Sulfitobacter pseudonitzschiae Strain SMR1 Isolated from a culture of the Diatom Skeletonema marinoi.</title>
        <authorList>
            <person name="Topel M."/>
            <person name="Pinder M.I.M."/>
            <person name="Johansson O.N."/>
            <person name="Kourtchenko O."/>
            <person name="Godhe A."/>
            <person name="Clarke A.K."/>
        </authorList>
    </citation>
    <scope>NUCLEOTIDE SEQUENCE [LARGE SCALE GENOMIC DNA]</scope>
    <source>
        <strain evidence="2 3">SMR1</strain>
    </source>
</reference>
<gene>
    <name evidence="2" type="primary">ycgJ</name>
    <name evidence="2" type="ORF">SULPSESMR1_00715</name>
</gene>
<feature type="domain" description="Methyltransferase" evidence="1">
    <location>
        <begin position="39"/>
        <end position="141"/>
    </location>
</feature>
<dbReference type="KEGG" id="spse:SULPSESMR1_00715"/>
<dbReference type="AlphaFoldDB" id="A0A221JXU4"/>
<dbReference type="SUPFAM" id="SSF53335">
    <property type="entry name" value="S-adenosyl-L-methionine-dependent methyltransferases"/>
    <property type="match status" value="1"/>
</dbReference>
<dbReference type="GO" id="GO:0008168">
    <property type="term" value="F:methyltransferase activity"/>
    <property type="evidence" value="ECO:0007669"/>
    <property type="project" value="UniProtKB-KW"/>
</dbReference>
<accession>A0A221JXU4</accession>
<dbReference type="GO" id="GO:0032259">
    <property type="term" value="P:methylation"/>
    <property type="evidence" value="ECO:0007669"/>
    <property type="project" value="UniProtKB-KW"/>
</dbReference>
<dbReference type="RefSeq" id="WP_089419584.1">
    <property type="nucleotide sequence ID" value="NZ_CP022415.1"/>
</dbReference>